<sequence length="331" mass="38101">MRLSSTDFPVMNRIVVAREDGIYYEAEKNSLAETWDRLLEYYNERILEDHKEEIEEQELYKMLCKARVEAETGRSVYELIEKGVLEVHKVRPRHVDRCEFKMHILDTCVRLLGKGISELEDAIRQEGRVWEMVGRIGLPVKLVAGEVRAYVTETEYLVVNGGGDHAYPDNWKAHGLTCTIRYLDVYLEGSVSPQSDASKIEMVKEYFLEKSIVQEFTRNGIEIRVAAMEGPGDKKDTICMYVIEELKGGRGIREIFCKVSLYLSRKLIDIVVDGHKECTVLKHKGLILEDGLPEMFFVLTDTKVIKALRQPPDKFEIYVNEIPARSFGRTN</sequence>
<dbReference type="VEuPathDB" id="MicrosporidiaDB:ECU09_0500"/>
<organism evidence="1 2">
    <name type="scientific">Encephalitozoon cuniculi (strain GB-M1)</name>
    <name type="common">Microsporidian parasite</name>
    <dbReference type="NCBI Taxonomy" id="284813"/>
    <lineage>
        <taxon>Eukaryota</taxon>
        <taxon>Fungi</taxon>
        <taxon>Fungi incertae sedis</taxon>
        <taxon>Microsporidia</taxon>
        <taxon>Unikaryonidae</taxon>
        <taxon>Encephalitozoon</taxon>
    </lineage>
</organism>
<dbReference type="OMA" id="YYNERIL"/>
<gene>
    <name evidence="1" type="ordered locus">ECU09_0500</name>
</gene>
<dbReference type="RefSeq" id="NP_001402303.1">
    <property type="nucleotide sequence ID" value="NM_001415354.1"/>
</dbReference>
<proteinExistence type="predicted"/>
<dbReference type="AlphaFoldDB" id="Q8STV4"/>
<dbReference type="HOGENOM" id="CLU_842060_0_0_1"/>
<reference evidence="1 2" key="1">
    <citation type="journal article" date="2001" name="Nature">
        <title>Genome sequence and gene compaction of the eukaryote parasite Encephalitozoon cuniculi.</title>
        <authorList>
            <person name="Katinka M.D."/>
            <person name="Duprat S."/>
            <person name="Cornillot E."/>
            <person name="Metenier G."/>
            <person name="Thomarat F."/>
            <person name="Prensier G."/>
            <person name="Barbe V."/>
            <person name="Peyretaillade E."/>
            <person name="Brottier P."/>
            <person name="Wincker P."/>
            <person name="Delbac F."/>
            <person name="El Alaoui H."/>
            <person name="Peyret P."/>
            <person name="Saurin W."/>
            <person name="Gouy M."/>
            <person name="Weissenbach J."/>
            <person name="Vivares C.P."/>
        </authorList>
    </citation>
    <scope>NUCLEOTIDE SEQUENCE [LARGE SCALE GENOMIC DNA]</scope>
    <source>
        <strain evidence="1 2">GB-M1</strain>
    </source>
</reference>
<dbReference type="OrthoDB" id="2190441at2759"/>
<protein>
    <submittedName>
        <fullName evidence="1">Uncharacterized protein</fullName>
    </submittedName>
</protein>
<evidence type="ECO:0000313" key="1">
    <source>
        <dbReference type="EMBL" id="CAD27022.1"/>
    </source>
</evidence>
<dbReference type="Proteomes" id="UP000000819">
    <property type="component" value="Chromosome IX"/>
</dbReference>
<reference evidence="1 2" key="2">
    <citation type="journal article" date="2009" name="BMC Genomics">
        <title>Identification of transcriptional signals in Encephalitozoon cuniculi widespread among Microsporidia phylum: support for accurate structural genome annotation.</title>
        <authorList>
            <person name="Peyretaillade E."/>
            <person name="Goncalves O."/>
            <person name="Terrat S."/>
            <person name="Dugat-Bony E."/>
            <person name="Wincker P."/>
            <person name="Cornman R.S."/>
            <person name="Evans J.D."/>
            <person name="Delbac F."/>
            <person name="Peyret P."/>
        </authorList>
    </citation>
    <scope>NUCLEOTIDE SEQUENCE [LARGE SCALE GENOMIC DNA]</scope>
    <source>
        <strain evidence="1 2">GB-M1</strain>
    </source>
</reference>
<keyword evidence="2" id="KW-1185">Reference proteome</keyword>
<evidence type="ECO:0000313" key="2">
    <source>
        <dbReference type="Proteomes" id="UP000000819"/>
    </source>
</evidence>
<dbReference type="GeneID" id="860388"/>
<accession>Q8STV4</accession>
<name>Q8STV4_ENCCU</name>
<dbReference type="InParanoid" id="Q8STV4"/>
<dbReference type="KEGG" id="ecu:ECU09_0500"/>
<dbReference type="EMBL" id="AL590451">
    <property type="protein sequence ID" value="CAD27022.1"/>
    <property type="molecule type" value="Genomic_DNA"/>
</dbReference>